<protein>
    <recommendedName>
        <fullName evidence="1">FAD-binding FR-type domain-containing protein</fullName>
    </recommendedName>
</protein>
<dbReference type="GO" id="GO:0016491">
    <property type="term" value="F:oxidoreductase activity"/>
    <property type="evidence" value="ECO:0007669"/>
    <property type="project" value="InterPro"/>
</dbReference>
<evidence type="ECO:0000259" key="1">
    <source>
        <dbReference type="PROSITE" id="PS51384"/>
    </source>
</evidence>
<dbReference type="InterPro" id="IPR039261">
    <property type="entry name" value="FNR_nucleotide-bd"/>
</dbReference>
<feature type="domain" description="FAD-binding FR-type" evidence="1">
    <location>
        <begin position="231"/>
        <end position="365"/>
    </location>
</feature>
<proteinExistence type="predicted"/>
<dbReference type="SUPFAM" id="SSF63380">
    <property type="entry name" value="Riboflavin synthase domain-like"/>
    <property type="match status" value="1"/>
</dbReference>
<evidence type="ECO:0000313" key="2">
    <source>
        <dbReference type="EMBL" id="RMY94517.1"/>
    </source>
</evidence>
<sequence length="501" mass="55944">MAFFQDLPWHEGEERMHSAMRVPPGHDNPTVPTLSPQLAAHLQIAPLVAIGTLDKSGRPWTTLWGGEQGLARPLGGGIVGIKTAVTGKHDPVVEELVGKEATGEVVREQGEGRMVSGLTIDLESRKRVKMYGRMVAGALLSREDESTDRQETVAEVQLVVKIQQSLEILIGKDANAYLPRSNLAVKLTLSDSRFVTQALPFRGEAGQRSPYNPVVRYLASEAQHTHPDEITLQQQAKLLSQVKLTPTISRFRFSIENAATYRPGQYVTLDFSEHLDIGYSHMRDDDPRSLNDDFVRTFTVSSPPGDPPNPVRRLKDDEFEITVRRVGVVTNFLFKQQGSEGTERASRSGGLEVGVKGFGGEFEVQQRDGETIGFIAAGVGITPLLPSLGRLEFSRLRLFWTVRVEDLGLVVDVLDQHSDLVKSLRLFVTNNSDLQVSAQHMERLRQMDVAVQLRRVTQEDVKGLEGDNAMSRYYLCTAMPLRKQLEQWLESKELVFEDFNF</sequence>
<dbReference type="Gene3D" id="3.40.50.80">
    <property type="entry name" value="Nucleotide-binding domain of ferredoxin-NADP reductase (FNR) module"/>
    <property type="match status" value="1"/>
</dbReference>
<evidence type="ECO:0000313" key="3">
    <source>
        <dbReference type="Proteomes" id="UP000269539"/>
    </source>
</evidence>
<dbReference type="PANTHER" id="PTHR42815">
    <property type="entry name" value="FAD-BINDING, PUTATIVE (AFU_ORTHOLOGUE AFUA_6G07600)-RELATED"/>
    <property type="match status" value="1"/>
</dbReference>
<dbReference type="AlphaFoldDB" id="A0A3M7G0R1"/>
<dbReference type="InterPro" id="IPR017938">
    <property type="entry name" value="Riboflavin_synthase-like_b-brl"/>
</dbReference>
<dbReference type="EMBL" id="QWIO01000514">
    <property type="protein sequence ID" value="RMY94517.1"/>
    <property type="molecule type" value="Genomic_DNA"/>
</dbReference>
<comment type="caution">
    <text evidence="2">The sequence shown here is derived from an EMBL/GenBank/DDBJ whole genome shotgun (WGS) entry which is preliminary data.</text>
</comment>
<gene>
    <name evidence="2" type="ORF">D0864_05516</name>
</gene>
<dbReference type="Gene3D" id="2.40.30.10">
    <property type="entry name" value="Translation factors"/>
    <property type="match status" value="1"/>
</dbReference>
<dbReference type="PANTHER" id="PTHR42815:SF2">
    <property type="entry name" value="FAD-BINDING, PUTATIVE (AFU_ORTHOLOGUE AFUA_6G07600)-RELATED"/>
    <property type="match status" value="1"/>
</dbReference>
<accession>A0A3M7G0R1</accession>
<dbReference type="SUPFAM" id="SSF52343">
    <property type="entry name" value="Ferredoxin reductase-like, C-terminal NADP-linked domain"/>
    <property type="match status" value="1"/>
</dbReference>
<dbReference type="PROSITE" id="PS51384">
    <property type="entry name" value="FAD_FR"/>
    <property type="match status" value="1"/>
</dbReference>
<reference evidence="2 3" key="1">
    <citation type="journal article" date="2018" name="BMC Genomics">
        <title>Genomic evidence for intraspecific hybridization in a clonal and extremely halotolerant yeast.</title>
        <authorList>
            <person name="Gostincar C."/>
            <person name="Stajich J.E."/>
            <person name="Zupancic J."/>
            <person name="Zalar P."/>
            <person name="Gunde-Cimerman N."/>
        </authorList>
    </citation>
    <scope>NUCLEOTIDE SEQUENCE [LARGE SCALE GENOMIC DNA]</scope>
    <source>
        <strain evidence="2 3">EXF-10513</strain>
    </source>
</reference>
<organism evidence="2 3">
    <name type="scientific">Hortaea werneckii</name>
    <name type="common">Black yeast</name>
    <name type="synonym">Cladosporium werneckii</name>
    <dbReference type="NCBI Taxonomy" id="91943"/>
    <lineage>
        <taxon>Eukaryota</taxon>
        <taxon>Fungi</taxon>
        <taxon>Dikarya</taxon>
        <taxon>Ascomycota</taxon>
        <taxon>Pezizomycotina</taxon>
        <taxon>Dothideomycetes</taxon>
        <taxon>Dothideomycetidae</taxon>
        <taxon>Mycosphaerellales</taxon>
        <taxon>Teratosphaeriaceae</taxon>
        <taxon>Hortaea</taxon>
    </lineage>
</organism>
<dbReference type="Proteomes" id="UP000269539">
    <property type="component" value="Unassembled WGS sequence"/>
</dbReference>
<dbReference type="InterPro" id="IPR017927">
    <property type="entry name" value="FAD-bd_FR_type"/>
</dbReference>
<name>A0A3M7G0R1_HORWE</name>